<organism evidence="1 2">
    <name type="scientific">Rickenella mellea</name>
    <dbReference type="NCBI Taxonomy" id="50990"/>
    <lineage>
        <taxon>Eukaryota</taxon>
        <taxon>Fungi</taxon>
        <taxon>Dikarya</taxon>
        <taxon>Basidiomycota</taxon>
        <taxon>Agaricomycotina</taxon>
        <taxon>Agaricomycetes</taxon>
        <taxon>Hymenochaetales</taxon>
        <taxon>Rickenellaceae</taxon>
        <taxon>Rickenella</taxon>
    </lineage>
</organism>
<dbReference type="EMBL" id="ML170175">
    <property type="protein sequence ID" value="TDL22318.1"/>
    <property type="molecule type" value="Genomic_DNA"/>
</dbReference>
<evidence type="ECO:0000313" key="1">
    <source>
        <dbReference type="EMBL" id="TDL22318.1"/>
    </source>
</evidence>
<reference evidence="1 2" key="1">
    <citation type="submission" date="2018-06" db="EMBL/GenBank/DDBJ databases">
        <title>A transcriptomic atlas of mushroom development highlights an independent origin of complex multicellularity.</title>
        <authorList>
            <consortium name="DOE Joint Genome Institute"/>
            <person name="Krizsan K."/>
            <person name="Almasi E."/>
            <person name="Merenyi Z."/>
            <person name="Sahu N."/>
            <person name="Viragh M."/>
            <person name="Koszo T."/>
            <person name="Mondo S."/>
            <person name="Kiss B."/>
            <person name="Balint B."/>
            <person name="Kues U."/>
            <person name="Barry K."/>
            <person name="Hegedus J.C."/>
            <person name="Henrissat B."/>
            <person name="Johnson J."/>
            <person name="Lipzen A."/>
            <person name="Ohm R."/>
            <person name="Nagy I."/>
            <person name="Pangilinan J."/>
            <person name="Yan J."/>
            <person name="Xiong Y."/>
            <person name="Grigoriev I.V."/>
            <person name="Hibbett D.S."/>
            <person name="Nagy L.G."/>
        </authorList>
    </citation>
    <scope>NUCLEOTIDE SEQUENCE [LARGE SCALE GENOMIC DNA]</scope>
    <source>
        <strain evidence="1 2">SZMC22713</strain>
    </source>
</reference>
<sequence length="358" mass="40221">MSSIPYDLLPQIFQICFLNQRTENFGCRGPSTNEVPLLLLRVCRTWRECALSTPFLWSRLSVGRGRNRLLSVIAAKDWLDRAGSITLSIDIYLCDANAECGRSTRHATELALNDIFAPARIWNSVSLEVERPWANPFFDTILQPVLTHAPELEKISISLTGSKPIAQLNAGPATMTIIEIGSTPNLSSISVHIERSTYHAVRITFSNVHSYAHIRELNLHRPESTGHCLEILRRCHNVELLRVSLKICHGDVQPHITVLLLDKLHTLDLTIHADTDPDALVFGWPHLFQLLERSHPPLKAFGLTGALMKSIDIIRCLQHASAHELTVISGDRRLFSPRVIDALTPRSAGFVYRDNYDL</sequence>
<dbReference type="Proteomes" id="UP000294933">
    <property type="component" value="Unassembled WGS sequence"/>
</dbReference>
<dbReference type="STRING" id="50990.A0A4Y7Q534"/>
<evidence type="ECO:0000313" key="2">
    <source>
        <dbReference type="Proteomes" id="UP000294933"/>
    </source>
</evidence>
<gene>
    <name evidence="1" type="ORF">BD410DRAFT_788567</name>
</gene>
<keyword evidence="2" id="KW-1185">Reference proteome</keyword>
<dbReference type="VEuPathDB" id="FungiDB:BD410DRAFT_788567"/>
<protein>
    <submittedName>
        <fullName evidence="1">Uncharacterized protein</fullName>
    </submittedName>
</protein>
<dbReference type="OrthoDB" id="3217549at2759"/>
<accession>A0A4Y7Q534</accession>
<dbReference type="AlphaFoldDB" id="A0A4Y7Q534"/>
<name>A0A4Y7Q534_9AGAM</name>
<proteinExistence type="predicted"/>